<comment type="catalytic activity">
    <reaction evidence="6">
        <text>a 2'-deoxyadenosine in DNA + S-adenosyl-L-methionine = an N(6)-methyl-2'-deoxyadenosine in DNA + S-adenosyl-L-homocysteine + H(+)</text>
        <dbReference type="Rhea" id="RHEA:15197"/>
        <dbReference type="Rhea" id="RHEA-COMP:12418"/>
        <dbReference type="Rhea" id="RHEA-COMP:12419"/>
        <dbReference type="ChEBI" id="CHEBI:15378"/>
        <dbReference type="ChEBI" id="CHEBI:57856"/>
        <dbReference type="ChEBI" id="CHEBI:59789"/>
        <dbReference type="ChEBI" id="CHEBI:90615"/>
        <dbReference type="ChEBI" id="CHEBI:90616"/>
        <dbReference type="EC" id="2.1.1.72"/>
    </reaction>
</comment>
<evidence type="ECO:0000256" key="5">
    <source>
        <dbReference type="ARBA" id="ARBA00022691"/>
    </source>
</evidence>
<keyword evidence="4" id="KW-0808">Transferase</keyword>
<keyword evidence="3" id="KW-0489">Methyltransferase</keyword>
<dbReference type="GO" id="GO:0032259">
    <property type="term" value="P:methylation"/>
    <property type="evidence" value="ECO:0007669"/>
    <property type="project" value="UniProtKB-KW"/>
</dbReference>
<sequence>MPTLNWIGKDKVVGHHNDVPYHVLEHQYGYSAEKGQTTEPTHSGNMIIHGDNLLALKSLMPMYEGRIKCIYIDPPYNTGNENWVYNDNVNDPHIKKWLGEVVGKEGEDLSRHDKWLCMMYPRLVLMKKLLSEDGAIFISIGDAEDAQLRKICDEIFGVTCFVANIAWQKTYSPRNDKKGLPTETEHLYVYGKNPNWTPYKLERTEEMDSKYKNPDNDFALWRSDNPCAPNARTHQTMVYAIQHPFTGELLYPYNASCWRYQQTDMLNHMNGWCEYELRDINDADRRAEICGVSPTEVREGIKAIMLKEPLEISQAKAKAVYERGQWPKFYFTKGGLGGIARKTYLTKVEGKLATNFWPYSEVGHTDEAKKEIKTIFEGKCPFETPKPTRLLKRIIDIATEEDSIILDCFAGSGTTGHAVLMENQQKPESQRKFIMIDIMDYAETVAAERIRRAISGYLFKGKKEEEIYCKKLTAKNILNAEEFLKEAESISIEKVNEYTKISKPKIADNCLKVIGTKIYDDKMEGLGGAFDYYELGAPLFNEDGNLNEEVGIEKIREYIYYAETKQPLLRQHDKDEEFLLDEYNRAGYYFYYQTDKATTLSFDTLANIVKNKHEMYIIYADRCLLDEKFMTEHHIKFKKIPRDIKRF</sequence>
<evidence type="ECO:0000256" key="2">
    <source>
        <dbReference type="ARBA" id="ARBA00011900"/>
    </source>
</evidence>
<dbReference type="InterPro" id="IPR002941">
    <property type="entry name" value="DNA_methylase_N4/N6"/>
</dbReference>
<dbReference type="Proteomes" id="UP000215155">
    <property type="component" value="Unassembled WGS sequence"/>
</dbReference>
<evidence type="ECO:0000313" key="9">
    <source>
        <dbReference type="Proteomes" id="UP000215155"/>
    </source>
</evidence>
<dbReference type="GO" id="GO:0003677">
    <property type="term" value="F:DNA binding"/>
    <property type="evidence" value="ECO:0007669"/>
    <property type="project" value="InterPro"/>
</dbReference>
<dbReference type="InterPro" id="IPR002295">
    <property type="entry name" value="N4/N6-MTase_EcoPI_Mod-like"/>
</dbReference>
<dbReference type="PROSITE" id="PS00092">
    <property type="entry name" value="N6_MTASE"/>
    <property type="match status" value="1"/>
</dbReference>
<comment type="similarity">
    <text evidence="1">Belongs to the N(4)/N(6)-methyltransferase family.</text>
</comment>
<evidence type="ECO:0000256" key="3">
    <source>
        <dbReference type="ARBA" id="ARBA00022603"/>
    </source>
</evidence>
<organism evidence="8 9">
    <name type="scientific">Segatella copri</name>
    <dbReference type="NCBI Taxonomy" id="165179"/>
    <lineage>
        <taxon>Bacteria</taxon>
        <taxon>Pseudomonadati</taxon>
        <taxon>Bacteroidota</taxon>
        <taxon>Bacteroidia</taxon>
        <taxon>Bacteroidales</taxon>
        <taxon>Prevotellaceae</taxon>
        <taxon>Segatella</taxon>
    </lineage>
</organism>
<dbReference type="SUPFAM" id="SSF53335">
    <property type="entry name" value="S-adenosyl-L-methionine-dependent methyltransferases"/>
    <property type="match status" value="1"/>
</dbReference>
<dbReference type="GO" id="GO:0009007">
    <property type="term" value="F:site-specific DNA-methyltransferase (adenine-specific) activity"/>
    <property type="evidence" value="ECO:0007669"/>
    <property type="project" value="UniProtKB-EC"/>
</dbReference>
<dbReference type="PRINTS" id="PR00506">
    <property type="entry name" value="D21N6MTFRASE"/>
</dbReference>
<evidence type="ECO:0000256" key="4">
    <source>
        <dbReference type="ARBA" id="ARBA00022679"/>
    </source>
</evidence>
<gene>
    <name evidence="8" type="ORF">CFT61_12895</name>
</gene>
<dbReference type="AlphaFoldDB" id="A0AA91YW75"/>
<dbReference type="REBASE" id="214348">
    <property type="entry name" value="M.PcoInORF12895P"/>
</dbReference>
<feature type="domain" description="DNA methylase N-4/N-6" evidence="7">
    <location>
        <begin position="67"/>
        <end position="446"/>
    </location>
</feature>
<accession>A0AA91YW75</accession>
<dbReference type="InterPro" id="IPR002052">
    <property type="entry name" value="DNA_methylase_N6_adenine_CS"/>
</dbReference>
<evidence type="ECO:0000256" key="1">
    <source>
        <dbReference type="ARBA" id="ARBA00006594"/>
    </source>
</evidence>
<dbReference type="Pfam" id="PF01555">
    <property type="entry name" value="N6_N4_Mtase"/>
    <property type="match status" value="1"/>
</dbReference>
<protein>
    <recommendedName>
        <fullName evidence="2">site-specific DNA-methyltransferase (adenine-specific)</fullName>
        <ecNumber evidence="2">2.1.1.72</ecNumber>
    </recommendedName>
</protein>
<proteinExistence type="inferred from homology"/>
<evidence type="ECO:0000313" key="8">
    <source>
        <dbReference type="EMBL" id="OXL43077.1"/>
    </source>
</evidence>
<evidence type="ECO:0000256" key="6">
    <source>
        <dbReference type="ARBA" id="ARBA00047942"/>
    </source>
</evidence>
<evidence type="ECO:0000259" key="7">
    <source>
        <dbReference type="Pfam" id="PF01555"/>
    </source>
</evidence>
<dbReference type="RefSeq" id="WP_089544819.1">
    <property type="nucleotide sequence ID" value="NZ_NMPZ01000024.1"/>
</dbReference>
<dbReference type="InterPro" id="IPR029063">
    <property type="entry name" value="SAM-dependent_MTases_sf"/>
</dbReference>
<dbReference type="GO" id="GO:0008170">
    <property type="term" value="F:N-methyltransferase activity"/>
    <property type="evidence" value="ECO:0007669"/>
    <property type="project" value="InterPro"/>
</dbReference>
<keyword evidence="5" id="KW-0949">S-adenosyl-L-methionine</keyword>
<dbReference type="Gene3D" id="3.40.50.150">
    <property type="entry name" value="Vaccinia Virus protein VP39"/>
    <property type="match status" value="1"/>
</dbReference>
<comment type="caution">
    <text evidence="8">The sequence shown here is derived from an EMBL/GenBank/DDBJ whole genome shotgun (WGS) entry which is preliminary data.</text>
</comment>
<dbReference type="EMBL" id="NMPZ01000024">
    <property type="protein sequence ID" value="OXL43077.1"/>
    <property type="molecule type" value="Genomic_DNA"/>
</dbReference>
<reference evidence="8 9" key="1">
    <citation type="submission" date="2017-07" db="EMBL/GenBank/DDBJ databases">
        <title>Draft genome sequence of Prevotella copri isolated from the gut of healthy adult Indian.</title>
        <authorList>
            <person name="Das B."/>
            <person name="Bag S."/>
            <person name="Ghosh T.S."/>
        </authorList>
    </citation>
    <scope>NUCLEOTIDE SEQUENCE [LARGE SCALE GENOMIC DNA]</scope>
    <source>
        <strain evidence="8 9">Indica</strain>
    </source>
</reference>
<dbReference type="EC" id="2.1.1.72" evidence="2"/>
<name>A0AA91YW75_9BACT</name>